<gene>
    <name evidence="1" type="ORF">FVW20_06955</name>
</gene>
<sequence>MPISIYPDATQALPEELTLSHFLRTANNHEDKALKEFKEPLKILGGIDALYMDITKEPGGANPPVSGVLFLNAHASWRAAIRLALSGQILPTFMTLRGSIESALYANAMVVNPTLQNIWIERDKSEKSRNECRKKFTAKKMFKYLAEAHDQEFSKHIENIYNSTIDFGAHPNTRSILASTKIDEHKEHYTPNFTYIKAIGTFELSQALVACAEIGISAFSICLACFKSHPTIEHFYQRITSAIDTVPLLIRAFDLKENS</sequence>
<keyword evidence="2" id="KW-1185">Reference proteome</keyword>
<evidence type="ECO:0000313" key="1">
    <source>
        <dbReference type="EMBL" id="MBG3876772.1"/>
    </source>
</evidence>
<name>A0ABS0J2W0_9BACT</name>
<reference evidence="1 2" key="1">
    <citation type="submission" date="2019-08" db="EMBL/GenBank/DDBJ databases">
        <authorList>
            <person name="Luo N."/>
        </authorList>
    </citation>
    <scope>NUCLEOTIDE SEQUENCE [LARGE SCALE GENOMIC DNA]</scope>
    <source>
        <strain evidence="1 2">NCIMB 9442</strain>
    </source>
</reference>
<evidence type="ECO:0008006" key="3">
    <source>
        <dbReference type="Google" id="ProtNLM"/>
    </source>
</evidence>
<proteinExistence type="predicted"/>
<protein>
    <recommendedName>
        <fullName evidence="3">Nucleoside phosphorylase domain-containing protein</fullName>
    </recommendedName>
</protein>
<dbReference type="RefSeq" id="WP_196608861.1">
    <property type="nucleotide sequence ID" value="NZ_VRYY01000162.1"/>
</dbReference>
<dbReference type="Proteomes" id="UP001194469">
    <property type="component" value="Unassembled WGS sequence"/>
</dbReference>
<accession>A0ABS0J2W0</accession>
<organism evidence="1 2">
    <name type="scientific">Nitratidesulfovibrio oxamicus</name>
    <dbReference type="NCBI Taxonomy" id="32016"/>
    <lineage>
        <taxon>Bacteria</taxon>
        <taxon>Pseudomonadati</taxon>
        <taxon>Thermodesulfobacteriota</taxon>
        <taxon>Desulfovibrionia</taxon>
        <taxon>Desulfovibrionales</taxon>
        <taxon>Desulfovibrionaceae</taxon>
        <taxon>Nitratidesulfovibrio</taxon>
    </lineage>
</organism>
<comment type="caution">
    <text evidence="1">The sequence shown here is derived from an EMBL/GenBank/DDBJ whole genome shotgun (WGS) entry which is preliminary data.</text>
</comment>
<dbReference type="EMBL" id="VRYY01000162">
    <property type="protein sequence ID" value="MBG3876772.1"/>
    <property type="molecule type" value="Genomic_DNA"/>
</dbReference>
<evidence type="ECO:0000313" key="2">
    <source>
        <dbReference type="Proteomes" id="UP001194469"/>
    </source>
</evidence>